<gene>
    <name evidence="3" type="ORF">B8X04_10475</name>
</gene>
<protein>
    <submittedName>
        <fullName evidence="3">Trehalose-6-phosphate synthase</fullName>
    </submittedName>
</protein>
<dbReference type="RefSeq" id="WP_095376244.1">
    <property type="nucleotide sequence ID" value="NZ_NCWY01000008.1"/>
</dbReference>
<dbReference type="GO" id="GO:0004805">
    <property type="term" value="F:trehalose-phosphatase activity"/>
    <property type="evidence" value="ECO:0007669"/>
    <property type="project" value="TreeGrafter"/>
</dbReference>
<feature type="compositionally biased region" description="Low complexity" evidence="2">
    <location>
        <begin position="540"/>
        <end position="563"/>
    </location>
</feature>
<evidence type="ECO:0000256" key="2">
    <source>
        <dbReference type="SAM" id="MobiDB-lite"/>
    </source>
</evidence>
<name>A0A269ZC53_9MICO</name>
<dbReference type="EMBL" id="NCWY01000008">
    <property type="protein sequence ID" value="PAK95239.1"/>
    <property type="molecule type" value="Genomic_DNA"/>
</dbReference>
<dbReference type="InterPro" id="IPR001830">
    <property type="entry name" value="Glyco_trans_20"/>
</dbReference>
<dbReference type="SUPFAM" id="SSF53756">
    <property type="entry name" value="UDP-Glycosyltransferase/glycogen phosphorylase"/>
    <property type="match status" value="1"/>
</dbReference>
<evidence type="ECO:0000313" key="4">
    <source>
        <dbReference type="Proteomes" id="UP000216867"/>
    </source>
</evidence>
<evidence type="ECO:0000313" key="3">
    <source>
        <dbReference type="EMBL" id="PAK95239.1"/>
    </source>
</evidence>
<dbReference type="Proteomes" id="UP000216867">
    <property type="component" value="Unassembled WGS sequence"/>
</dbReference>
<feature type="compositionally biased region" description="Low complexity" evidence="2">
    <location>
        <begin position="493"/>
        <end position="503"/>
    </location>
</feature>
<dbReference type="GO" id="GO:0003825">
    <property type="term" value="F:alpha,alpha-trehalose-phosphate synthase (UDP-forming) activity"/>
    <property type="evidence" value="ECO:0007669"/>
    <property type="project" value="TreeGrafter"/>
</dbReference>
<organism evidence="3 4">
    <name type="scientific">Brevibacterium casei</name>
    <dbReference type="NCBI Taxonomy" id="33889"/>
    <lineage>
        <taxon>Bacteria</taxon>
        <taxon>Bacillati</taxon>
        <taxon>Actinomycetota</taxon>
        <taxon>Actinomycetes</taxon>
        <taxon>Micrococcales</taxon>
        <taxon>Brevibacteriaceae</taxon>
        <taxon>Brevibacterium</taxon>
    </lineage>
</organism>
<comment type="similarity">
    <text evidence="1">Belongs to the glycosyltransferase 20 family.</text>
</comment>
<dbReference type="GO" id="GO:0005992">
    <property type="term" value="P:trehalose biosynthetic process"/>
    <property type="evidence" value="ECO:0007669"/>
    <property type="project" value="InterPro"/>
</dbReference>
<dbReference type="PANTHER" id="PTHR10788:SF106">
    <property type="entry name" value="BCDNA.GH08860"/>
    <property type="match status" value="1"/>
</dbReference>
<dbReference type="GO" id="GO:0005829">
    <property type="term" value="C:cytosol"/>
    <property type="evidence" value="ECO:0007669"/>
    <property type="project" value="TreeGrafter"/>
</dbReference>
<sequence>MSTVDAAGSETAEPFGESDFVVVANRLPVDRDASDPDREWRTSPGGLVTAVAPVMKAQEGAWIGWTGVADVDFDPFTIDGMHLIPVTLTNEDVLRYYEGFSNATLWPLYHDVIAPPEYHRTWWDAYVRVNERFAQKVAEVAAESATVWVHDYQLQLVPQLVRRMRPDLRIGFFNHIPFPPFELFAQLPWRDEILRGLLGADLIGFQRPADAANFRRAVRGRLGFTTKGSTVTVPADGDLPGHLVRAEAFPISIDTPYLEELAADPKIIERAAQIREEVGNPKVIMLGVDRMDYTKGIRHRLKAFGELLAEGRLDVEDIVLIQIATPSRERLEQYKLIRHDVELAVGRINGEQADIGSIAVHYLHHSYPRDEMTAFFIAADVMLVTALRDGMNLVAKEYVACRLHDDGALVLSEFAGAAEQLAGAVLVNPHDIGNLKAGILEAVNMDPKTRSRRMRQMRKKVRTDTVSAWSKKFLAELDAIRDTPEAVVPDRPAPQGRPAAQPAAPEPAPSTPAQETAPAQDTTPGQETTPAPEPAPVPERSPVAPVPSATPAAAPSSSTPASTDGAQSTPDTRSAT</sequence>
<feature type="compositionally biased region" description="Low complexity" evidence="2">
    <location>
        <begin position="511"/>
        <end position="530"/>
    </location>
</feature>
<dbReference type="Gene3D" id="3.40.50.2000">
    <property type="entry name" value="Glycogen Phosphorylase B"/>
    <property type="match status" value="2"/>
</dbReference>
<dbReference type="Pfam" id="PF00982">
    <property type="entry name" value="Glyco_transf_20"/>
    <property type="match status" value="1"/>
</dbReference>
<comment type="caution">
    <text evidence="3">The sequence shown here is derived from an EMBL/GenBank/DDBJ whole genome shotgun (WGS) entry which is preliminary data.</text>
</comment>
<accession>A0A269ZC53</accession>
<dbReference type="AlphaFoldDB" id="A0A269ZC53"/>
<proteinExistence type="inferred from homology"/>
<feature type="region of interest" description="Disordered" evidence="2">
    <location>
        <begin position="484"/>
        <end position="576"/>
    </location>
</feature>
<feature type="compositionally biased region" description="Polar residues" evidence="2">
    <location>
        <begin position="564"/>
        <end position="576"/>
    </location>
</feature>
<reference evidence="3 4" key="1">
    <citation type="submission" date="2017-04" db="EMBL/GenBank/DDBJ databases">
        <title>Kefir bacterial isolates.</title>
        <authorList>
            <person name="Kim Y."/>
            <person name="Blasche S."/>
            <person name="Patil K.R."/>
        </authorList>
    </citation>
    <scope>NUCLEOTIDE SEQUENCE [LARGE SCALE GENOMIC DNA]</scope>
    <source>
        <strain evidence="3 4">OG2</strain>
    </source>
</reference>
<dbReference type="PANTHER" id="PTHR10788">
    <property type="entry name" value="TREHALOSE-6-PHOSPHATE SYNTHASE"/>
    <property type="match status" value="1"/>
</dbReference>
<dbReference type="CDD" id="cd03788">
    <property type="entry name" value="GT20_TPS"/>
    <property type="match status" value="1"/>
</dbReference>
<evidence type="ECO:0000256" key="1">
    <source>
        <dbReference type="ARBA" id="ARBA00008799"/>
    </source>
</evidence>